<feature type="transmembrane region" description="Helical" evidence="1">
    <location>
        <begin position="253"/>
        <end position="275"/>
    </location>
</feature>
<comment type="caution">
    <text evidence="2">The sequence shown here is derived from an EMBL/GenBank/DDBJ whole genome shotgun (WGS) entry which is preliminary data.</text>
</comment>
<evidence type="ECO:0008006" key="4">
    <source>
        <dbReference type="Google" id="ProtNLM"/>
    </source>
</evidence>
<protein>
    <recommendedName>
        <fullName evidence="4">Bile acid:sodium symporter</fullName>
    </recommendedName>
</protein>
<organism evidence="2 3">
    <name type="scientific">Falsiroseomonas selenitidurans</name>
    <dbReference type="NCBI Taxonomy" id="2716335"/>
    <lineage>
        <taxon>Bacteria</taxon>
        <taxon>Pseudomonadati</taxon>
        <taxon>Pseudomonadota</taxon>
        <taxon>Alphaproteobacteria</taxon>
        <taxon>Acetobacterales</taxon>
        <taxon>Roseomonadaceae</taxon>
        <taxon>Falsiroseomonas</taxon>
    </lineage>
</organism>
<dbReference type="Proteomes" id="UP000787635">
    <property type="component" value="Unassembled WGS sequence"/>
</dbReference>
<keyword evidence="1" id="KW-0812">Transmembrane</keyword>
<name>A0ABX1DXG0_9PROT</name>
<keyword evidence="3" id="KW-1185">Reference proteome</keyword>
<gene>
    <name evidence="2" type="ORF">HEQ75_01880</name>
</gene>
<evidence type="ECO:0000313" key="2">
    <source>
        <dbReference type="EMBL" id="NKC29594.1"/>
    </source>
</evidence>
<feature type="transmembrane region" description="Helical" evidence="1">
    <location>
        <begin position="223"/>
        <end position="246"/>
    </location>
</feature>
<feature type="transmembrane region" description="Helical" evidence="1">
    <location>
        <begin position="164"/>
        <end position="182"/>
    </location>
</feature>
<feature type="transmembrane region" description="Helical" evidence="1">
    <location>
        <begin position="281"/>
        <end position="303"/>
    </location>
</feature>
<feature type="transmembrane region" description="Helical" evidence="1">
    <location>
        <begin position="97"/>
        <end position="119"/>
    </location>
</feature>
<keyword evidence="1" id="KW-0472">Membrane</keyword>
<accession>A0ABX1DXG0</accession>
<sequence>MIAALGALVRRNGLVLIAVGAVVGVALPGLAAATRPWLVPVSILLMLCGLLRIEPAAFGQVLRRPALALLILAWVTLAVPLLVWLALGAVLPAGSDLLAAAVLMSAAPSVMSAAAFALLLGADAALLTVVAIPSNALAPLVLPLVAGLLGIGAEVEPVAMAQRLAVMVGGSFAGAFLVAWLAGRPALRRAAPSIDAWLVALVSVSAIPCMAGVGPALAQRPAAFLGMFGFALGLNLVLQVLGWLVFRRAHLAGALSAALVSGSRNMVLLLAALGAPGDSDLVLIVAAAQLSLFIVPMLVAPAYRGLARRRAVR</sequence>
<dbReference type="RefSeq" id="WP_168027223.1">
    <property type="nucleotide sequence ID" value="NZ_JAAVNE010000002.1"/>
</dbReference>
<feature type="transmembrane region" description="Helical" evidence="1">
    <location>
        <begin position="194"/>
        <end position="217"/>
    </location>
</feature>
<feature type="transmembrane region" description="Helical" evidence="1">
    <location>
        <begin position="37"/>
        <end position="54"/>
    </location>
</feature>
<reference evidence="2 3" key="1">
    <citation type="submission" date="2020-03" db="EMBL/GenBank/DDBJ databases">
        <title>Roseomonas selenitidurans sp. nov. isolated from urban soil.</title>
        <authorList>
            <person name="Liu H."/>
        </authorList>
    </citation>
    <scope>NUCLEOTIDE SEQUENCE [LARGE SCALE GENOMIC DNA]</scope>
    <source>
        <strain evidence="2 3">BU-1</strain>
    </source>
</reference>
<dbReference type="InterPro" id="IPR038770">
    <property type="entry name" value="Na+/solute_symporter_sf"/>
</dbReference>
<keyword evidence="1" id="KW-1133">Transmembrane helix</keyword>
<evidence type="ECO:0000313" key="3">
    <source>
        <dbReference type="Proteomes" id="UP000787635"/>
    </source>
</evidence>
<proteinExistence type="predicted"/>
<feature type="transmembrane region" description="Helical" evidence="1">
    <location>
        <begin position="12"/>
        <end position="31"/>
    </location>
</feature>
<dbReference type="EMBL" id="JAAVNE010000002">
    <property type="protein sequence ID" value="NKC29594.1"/>
    <property type="molecule type" value="Genomic_DNA"/>
</dbReference>
<evidence type="ECO:0000256" key="1">
    <source>
        <dbReference type="SAM" id="Phobius"/>
    </source>
</evidence>
<feature type="transmembrane region" description="Helical" evidence="1">
    <location>
        <begin position="126"/>
        <end position="152"/>
    </location>
</feature>
<dbReference type="Gene3D" id="1.20.1530.20">
    <property type="match status" value="1"/>
</dbReference>
<feature type="transmembrane region" description="Helical" evidence="1">
    <location>
        <begin position="66"/>
        <end position="91"/>
    </location>
</feature>